<sequence length="351" mass="37753">MVGAPTRTARAGTCEDPGSGARREQPRTRKDQVTDMAIILDTDIGGEPDDALALAVAAGLPDLALVITSDEHQGRRAEFARHLLDLLLRSDVPVIAGRELGRYDNWAADGIVPRGVPASPTDVIGAVGALLGETSDPVRWIGTGPMSNLADVLTAIPAARQFTVTQVGGSHTWFTDRAEPTIGADLPAARTVLSAGVQLRLLTAETTLDLYNVINRDTVEYDIMADSAESACVMLHNHMDVWLDHHRRNINQSALLALALALDLPFFTTSPTHIDLDPIGRIHPGEHRVSMTDSVDYRAYHTWSIPLLANIEKQHHTTTHGAPPPVRARTTLESFATELGTIHAPEGGTGL</sequence>
<proteinExistence type="predicted"/>
<keyword evidence="3" id="KW-0378">Hydrolase</keyword>
<accession>A0A291RCA2</accession>
<dbReference type="EMBL" id="CP023778">
    <property type="protein sequence ID" value="ATL65166.1"/>
    <property type="molecule type" value="Genomic_DNA"/>
</dbReference>
<dbReference type="Pfam" id="PF01156">
    <property type="entry name" value="IU_nuc_hydro"/>
    <property type="match status" value="1"/>
</dbReference>
<evidence type="ECO:0000313" key="4">
    <source>
        <dbReference type="Proteomes" id="UP000221961"/>
    </source>
</evidence>
<evidence type="ECO:0000313" key="3">
    <source>
        <dbReference type="EMBL" id="ATL65166.1"/>
    </source>
</evidence>
<name>A0A291RCA2_9NOCA</name>
<protein>
    <submittedName>
        <fullName evidence="3">Nucleoside hydrolase</fullName>
    </submittedName>
</protein>
<feature type="compositionally biased region" description="Basic and acidic residues" evidence="1">
    <location>
        <begin position="21"/>
        <end position="32"/>
    </location>
</feature>
<organism evidence="3 4">
    <name type="scientific">Nocardia terpenica</name>
    <dbReference type="NCBI Taxonomy" id="455432"/>
    <lineage>
        <taxon>Bacteria</taxon>
        <taxon>Bacillati</taxon>
        <taxon>Actinomycetota</taxon>
        <taxon>Actinomycetes</taxon>
        <taxon>Mycobacteriales</taxon>
        <taxon>Nocardiaceae</taxon>
        <taxon>Nocardia</taxon>
    </lineage>
</organism>
<dbReference type="InterPro" id="IPR036452">
    <property type="entry name" value="Ribo_hydro-like"/>
</dbReference>
<dbReference type="SUPFAM" id="SSF53590">
    <property type="entry name" value="Nucleoside hydrolase"/>
    <property type="match status" value="1"/>
</dbReference>
<feature type="region of interest" description="Disordered" evidence="1">
    <location>
        <begin position="1"/>
        <end position="32"/>
    </location>
</feature>
<reference evidence="3 4" key="1">
    <citation type="submission" date="2017-10" db="EMBL/GenBank/DDBJ databases">
        <title>Comparative genomics between pathogenic Norcardia.</title>
        <authorList>
            <person name="Zeng L."/>
        </authorList>
    </citation>
    <scope>NUCLEOTIDE SEQUENCE [LARGE SCALE GENOMIC DNA]</scope>
    <source>
        <strain evidence="3 4">NC_YFY_NT001</strain>
    </source>
</reference>
<dbReference type="Gene3D" id="3.90.245.10">
    <property type="entry name" value="Ribonucleoside hydrolase-like"/>
    <property type="match status" value="1"/>
</dbReference>
<dbReference type="KEGG" id="ntp:CRH09_01875"/>
<evidence type="ECO:0000259" key="2">
    <source>
        <dbReference type="Pfam" id="PF01156"/>
    </source>
</evidence>
<evidence type="ECO:0000256" key="1">
    <source>
        <dbReference type="SAM" id="MobiDB-lite"/>
    </source>
</evidence>
<dbReference type="Proteomes" id="UP000221961">
    <property type="component" value="Chromosome"/>
</dbReference>
<gene>
    <name evidence="3" type="ORF">CRH09_01875</name>
</gene>
<dbReference type="AlphaFoldDB" id="A0A291RCA2"/>
<dbReference type="InterPro" id="IPR001910">
    <property type="entry name" value="Inosine/uridine_hydrolase_dom"/>
</dbReference>
<feature type="domain" description="Inosine/uridine-preferring nucleoside hydrolase" evidence="2">
    <location>
        <begin position="38"/>
        <end position="287"/>
    </location>
</feature>
<dbReference type="GO" id="GO:0016799">
    <property type="term" value="F:hydrolase activity, hydrolyzing N-glycosyl compounds"/>
    <property type="evidence" value="ECO:0007669"/>
    <property type="project" value="InterPro"/>
</dbReference>